<name>A0A0V0T1R3_9BILA</name>
<dbReference type="EMBL" id="JYDJ01000991">
    <property type="protein sequence ID" value="KRX32923.1"/>
    <property type="molecule type" value="Genomic_DNA"/>
</dbReference>
<feature type="region of interest" description="Disordered" evidence="1">
    <location>
        <begin position="28"/>
        <end position="49"/>
    </location>
</feature>
<dbReference type="AlphaFoldDB" id="A0A0V0T1R3"/>
<accession>A0A0V0T1R3</accession>
<protein>
    <submittedName>
        <fullName evidence="3">Uncharacterized protein</fullName>
    </submittedName>
</protein>
<evidence type="ECO:0000313" key="4">
    <source>
        <dbReference type="Proteomes" id="UP000055048"/>
    </source>
</evidence>
<keyword evidence="4" id="KW-1185">Reference proteome</keyword>
<reference evidence="3 4" key="1">
    <citation type="submission" date="2015-01" db="EMBL/GenBank/DDBJ databases">
        <title>Evolution of Trichinella species and genotypes.</title>
        <authorList>
            <person name="Korhonen P.K."/>
            <person name="Edoardo P."/>
            <person name="Giuseppe L.R."/>
            <person name="Gasser R.B."/>
        </authorList>
    </citation>
    <scope>NUCLEOTIDE SEQUENCE [LARGE SCALE GENOMIC DNA]</scope>
    <source>
        <strain evidence="3">ISS417</strain>
    </source>
</reference>
<dbReference type="Proteomes" id="UP000055048">
    <property type="component" value="Unassembled WGS sequence"/>
</dbReference>
<sequence>MALQDSTVILSVRNDGSFDVQEGYMEHRASGHLGKSHEGRHGNLEAMRP</sequence>
<comment type="caution">
    <text evidence="3">The sequence shown here is derived from an EMBL/GenBank/DDBJ whole genome shotgun (WGS) entry which is preliminary data.</text>
</comment>
<gene>
    <name evidence="2" type="ORF">T05_6483</name>
    <name evidence="3" type="ORF">T05_9392</name>
</gene>
<dbReference type="EMBL" id="JYDJ01001088">
    <property type="protein sequence ID" value="KRX32692.1"/>
    <property type="molecule type" value="Genomic_DNA"/>
</dbReference>
<evidence type="ECO:0000313" key="3">
    <source>
        <dbReference type="EMBL" id="KRX32923.1"/>
    </source>
</evidence>
<proteinExistence type="predicted"/>
<organism evidence="3 4">
    <name type="scientific">Trichinella murrelli</name>
    <dbReference type="NCBI Taxonomy" id="144512"/>
    <lineage>
        <taxon>Eukaryota</taxon>
        <taxon>Metazoa</taxon>
        <taxon>Ecdysozoa</taxon>
        <taxon>Nematoda</taxon>
        <taxon>Enoplea</taxon>
        <taxon>Dorylaimia</taxon>
        <taxon>Trichinellida</taxon>
        <taxon>Trichinellidae</taxon>
        <taxon>Trichinella</taxon>
    </lineage>
</organism>
<evidence type="ECO:0000256" key="1">
    <source>
        <dbReference type="SAM" id="MobiDB-lite"/>
    </source>
</evidence>
<evidence type="ECO:0000313" key="2">
    <source>
        <dbReference type="EMBL" id="KRX32692.1"/>
    </source>
</evidence>